<dbReference type="SUPFAM" id="SSF52540">
    <property type="entry name" value="P-loop containing nucleoside triphosphate hydrolases"/>
    <property type="match status" value="1"/>
</dbReference>
<sequence length="328" mass="36693">MTFPGSGNTWVRHIIETLTGYHTSSVYCDKFLQPVFKAECDDSFNWDKSIAVKTHMFSCWWKRAIVIIRHPLRAIMGDYQRLRTGRSHTGVVDPQQWNWDDWYGLSTRQCLRWTAQFQRIFGTATSPGCGNATEFKVFFYEDLKTASGELNPYFLEELLDWFGIPKDDSFFECALMNNKGSFARKLPSNHPATKILNDTETHRRMTEAGCLQAYDYLSSKFPHLKQPQQQQQQQTASSSAGSQAQQPLPGAQQQLIRQLPQPCSKQQLAWPKGACGAATSGCLAGSLVFPNVLAVVCASVDVHEAAGPAGPDQCKTMQLCTSCMISNA</sequence>
<evidence type="ECO:0008006" key="5">
    <source>
        <dbReference type="Google" id="ProtNLM"/>
    </source>
</evidence>
<dbReference type="InterPro" id="IPR051589">
    <property type="entry name" value="Sialate-O-sulfotransferase"/>
</dbReference>
<dbReference type="PANTHER" id="PTHR45964">
    <property type="entry name" value="WSCD FAMILY MEMBER CG9164"/>
    <property type="match status" value="1"/>
</dbReference>
<dbReference type="EMBL" id="CP126221">
    <property type="protein sequence ID" value="WIA21900.1"/>
    <property type="molecule type" value="Genomic_DNA"/>
</dbReference>
<evidence type="ECO:0000256" key="2">
    <source>
        <dbReference type="SAM" id="MobiDB-lite"/>
    </source>
</evidence>
<dbReference type="InterPro" id="IPR027417">
    <property type="entry name" value="P-loop_NTPase"/>
</dbReference>
<dbReference type="Gene3D" id="3.40.50.300">
    <property type="entry name" value="P-loop containing nucleotide triphosphate hydrolases"/>
    <property type="match status" value="1"/>
</dbReference>
<feature type="compositionally biased region" description="Low complexity" evidence="2">
    <location>
        <begin position="226"/>
        <end position="253"/>
    </location>
</feature>
<comment type="similarity">
    <text evidence="1">Belongs to the WSCD family.</text>
</comment>
<evidence type="ECO:0000313" key="4">
    <source>
        <dbReference type="Proteomes" id="UP001244341"/>
    </source>
</evidence>
<name>A0ABY8UKT7_TETOB</name>
<gene>
    <name evidence="3" type="ORF">OEZ85_004270</name>
</gene>
<organism evidence="3 4">
    <name type="scientific">Tetradesmus obliquus</name>
    <name type="common">Green alga</name>
    <name type="synonym">Acutodesmus obliquus</name>
    <dbReference type="NCBI Taxonomy" id="3088"/>
    <lineage>
        <taxon>Eukaryota</taxon>
        <taxon>Viridiplantae</taxon>
        <taxon>Chlorophyta</taxon>
        <taxon>core chlorophytes</taxon>
        <taxon>Chlorophyceae</taxon>
        <taxon>CS clade</taxon>
        <taxon>Sphaeropleales</taxon>
        <taxon>Scenedesmaceae</taxon>
        <taxon>Tetradesmus</taxon>
    </lineage>
</organism>
<feature type="region of interest" description="Disordered" evidence="2">
    <location>
        <begin position="225"/>
        <end position="253"/>
    </location>
</feature>
<evidence type="ECO:0000313" key="3">
    <source>
        <dbReference type="EMBL" id="WIA21900.1"/>
    </source>
</evidence>
<evidence type="ECO:0000256" key="1">
    <source>
        <dbReference type="ARBA" id="ARBA00010236"/>
    </source>
</evidence>
<dbReference type="Proteomes" id="UP001244341">
    <property type="component" value="Chromosome 14b"/>
</dbReference>
<proteinExistence type="inferred from homology"/>
<accession>A0ABY8UKT7</accession>
<reference evidence="3 4" key="1">
    <citation type="submission" date="2023-05" db="EMBL/GenBank/DDBJ databases">
        <title>A 100% complete, gapless, phased diploid assembly of the Scenedesmus obliquus UTEX 3031 genome.</title>
        <authorList>
            <person name="Biondi T.C."/>
            <person name="Hanschen E.R."/>
            <person name="Kwon T."/>
            <person name="Eng W."/>
            <person name="Kruse C.P.S."/>
            <person name="Koehler S.I."/>
            <person name="Kunde Y."/>
            <person name="Gleasner C.D."/>
            <person name="You Mak K.T."/>
            <person name="Polle J."/>
            <person name="Hovde B.T."/>
            <person name="Starkenburg S.R."/>
        </authorList>
    </citation>
    <scope>NUCLEOTIDE SEQUENCE [LARGE SCALE GENOMIC DNA]</scope>
    <source>
        <strain evidence="3 4">DOE0152z</strain>
    </source>
</reference>
<protein>
    <recommendedName>
        <fullName evidence="5">Sulfotransferase</fullName>
    </recommendedName>
</protein>
<dbReference type="PANTHER" id="PTHR45964:SF5">
    <property type="entry name" value="WSCD FAMILY MEMBER CG9164"/>
    <property type="match status" value="1"/>
</dbReference>
<keyword evidence="4" id="KW-1185">Reference proteome</keyword>